<dbReference type="EMBL" id="SNSC02000024">
    <property type="protein sequence ID" value="TID14076.1"/>
    <property type="molecule type" value="Genomic_DNA"/>
</dbReference>
<name>A0A4Z1P2U2_9PEZI</name>
<organism evidence="1 2">
    <name type="scientific">Venturia nashicola</name>
    <dbReference type="NCBI Taxonomy" id="86259"/>
    <lineage>
        <taxon>Eukaryota</taxon>
        <taxon>Fungi</taxon>
        <taxon>Dikarya</taxon>
        <taxon>Ascomycota</taxon>
        <taxon>Pezizomycotina</taxon>
        <taxon>Dothideomycetes</taxon>
        <taxon>Pleosporomycetidae</taxon>
        <taxon>Venturiales</taxon>
        <taxon>Venturiaceae</taxon>
        <taxon>Venturia</taxon>
    </lineage>
</organism>
<reference evidence="1 2" key="1">
    <citation type="submission" date="2019-04" db="EMBL/GenBank/DDBJ databases">
        <title>High contiguity whole genome sequence and gene annotation resource for two Venturia nashicola isolates.</title>
        <authorList>
            <person name="Prokchorchik M."/>
            <person name="Won K."/>
            <person name="Lee Y."/>
            <person name="Choi E.D."/>
            <person name="Segonzac C."/>
            <person name="Sohn K.H."/>
        </authorList>
    </citation>
    <scope>NUCLEOTIDE SEQUENCE [LARGE SCALE GENOMIC DNA]</scope>
    <source>
        <strain evidence="1 2">PRI2</strain>
    </source>
</reference>
<evidence type="ECO:0000313" key="1">
    <source>
        <dbReference type="EMBL" id="TID14076.1"/>
    </source>
</evidence>
<evidence type="ECO:0000313" key="2">
    <source>
        <dbReference type="Proteomes" id="UP000298493"/>
    </source>
</evidence>
<gene>
    <name evidence="1" type="ORF">E6O75_ATG07308</name>
</gene>
<comment type="caution">
    <text evidence="1">The sequence shown here is derived from an EMBL/GenBank/DDBJ whole genome shotgun (WGS) entry which is preliminary data.</text>
</comment>
<accession>A0A4Z1P2U2</accession>
<proteinExistence type="predicted"/>
<dbReference type="AlphaFoldDB" id="A0A4Z1P2U2"/>
<keyword evidence="2" id="KW-1185">Reference proteome</keyword>
<dbReference type="Proteomes" id="UP000298493">
    <property type="component" value="Unassembled WGS sequence"/>
</dbReference>
<protein>
    <submittedName>
        <fullName evidence="1">Uncharacterized protein</fullName>
    </submittedName>
</protein>
<sequence length="100" mass="11168">MLHGIGKSRSEMSSHQMWKQSRSLLRFHAAHLQSVPYNNNEPRRPYNPVFLPASAIKSLQHKSRISGPEFYGTSINLIQPVDTSVLNSSAPDQTPDLTPA</sequence>